<evidence type="ECO:0000313" key="2">
    <source>
        <dbReference type="Proteomes" id="UP000789396"/>
    </source>
</evidence>
<organism evidence="1 2">
    <name type="scientific">Racocetra fulgida</name>
    <dbReference type="NCBI Taxonomy" id="60492"/>
    <lineage>
        <taxon>Eukaryota</taxon>
        <taxon>Fungi</taxon>
        <taxon>Fungi incertae sedis</taxon>
        <taxon>Mucoromycota</taxon>
        <taxon>Glomeromycotina</taxon>
        <taxon>Glomeromycetes</taxon>
        <taxon>Diversisporales</taxon>
        <taxon>Gigasporaceae</taxon>
        <taxon>Racocetra</taxon>
    </lineage>
</organism>
<dbReference type="OrthoDB" id="2376851at2759"/>
<sequence>MKILSDFWHLSSSASENLERTQTDFNVNKKSKNLDSGSEVMAKIFKEAEAQNDAIKFVYEIEIDQDILDAVSLTKHELNNNDLKTIENKFHQLAHAFIMPLESGSGYYWEDRKNQSSNYLKE</sequence>
<dbReference type="EMBL" id="CAJVPZ010001760">
    <property type="protein sequence ID" value="CAG8499273.1"/>
    <property type="molecule type" value="Genomic_DNA"/>
</dbReference>
<proteinExistence type="predicted"/>
<name>A0A9N8ZKZ5_9GLOM</name>
<dbReference type="Proteomes" id="UP000789396">
    <property type="component" value="Unassembled WGS sequence"/>
</dbReference>
<accession>A0A9N8ZKZ5</accession>
<dbReference type="AlphaFoldDB" id="A0A9N8ZKZ5"/>
<comment type="caution">
    <text evidence="1">The sequence shown here is derived from an EMBL/GenBank/DDBJ whole genome shotgun (WGS) entry which is preliminary data.</text>
</comment>
<reference evidence="1" key="1">
    <citation type="submission" date="2021-06" db="EMBL/GenBank/DDBJ databases">
        <authorList>
            <person name="Kallberg Y."/>
            <person name="Tangrot J."/>
            <person name="Rosling A."/>
        </authorList>
    </citation>
    <scope>NUCLEOTIDE SEQUENCE</scope>
    <source>
        <strain evidence="1">IN212</strain>
    </source>
</reference>
<protein>
    <submittedName>
        <fullName evidence="1">6033_t:CDS:1</fullName>
    </submittedName>
</protein>
<keyword evidence="2" id="KW-1185">Reference proteome</keyword>
<gene>
    <name evidence="1" type="ORF">RFULGI_LOCUS2357</name>
</gene>
<evidence type="ECO:0000313" key="1">
    <source>
        <dbReference type="EMBL" id="CAG8499273.1"/>
    </source>
</evidence>